<feature type="chain" id="PRO_5038733237" evidence="1">
    <location>
        <begin position="27"/>
        <end position="311"/>
    </location>
</feature>
<evidence type="ECO:0000313" key="3">
    <source>
        <dbReference type="EMBL" id="TLP98042.1"/>
    </source>
</evidence>
<keyword evidence="4" id="KW-1185">Reference proteome</keyword>
<dbReference type="SUPFAM" id="SSF53850">
    <property type="entry name" value="Periplasmic binding protein-like II"/>
    <property type="match status" value="1"/>
</dbReference>
<dbReference type="InterPro" id="IPR007210">
    <property type="entry name" value="ABC_Gly_betaine_transp_sub-bd"/>
</dbReference>
<comment type="caution">
    <text evidence="3">The sequence shown here is derived from an EMBL/GenBank/DDBJ whole genome shotgun (WGS) entry which is preliminary data.</text>
</comment>
<keyword evidence="1" id="KW-0732">Signal</keyword>
<dbReference type="AlphaFoldDB" id="A0A5R9BD95"/>
<dbReference type="EMBL" id="VAVZ01000014">
    <property type="protein sequence ID" value="TLP98042.1"/>
    <property type="molecule type" value="Genomic_DNA"/>
</dbReference>
<reference evidence="3 4" key="1">
    <citation type="submission" date="2019-05" db="EMBL/GenBank/DDBJ databases">
        <title>Nesterenkonia sp. GY074 isolated from the Southern Atlantic Ocean.</title>
        <authorList>
            <person name="Zhang G."/>
        </authorList>
    </citation>
    <scope>NUCLEOTIDE SEQUENCE [LARGE SCALE GENOMIC DNA]</scope>
    <source>
        <strain evidence="3 4">GY074</strain>
    </source>
</reference>
<proteinExistence type="predicted"/>
<dbReference type="Proteomes" id="UP000310458">
    <property type="component" value="Unassembled WGS sequence"/>
</dbReference>
<dbReference type="GO" id="GO:0043190">
    <property type="term" value="C:ATP-binding cassette (ABC) transporter complex"/>
    <property type="evidence" value="ECO:0007669"/>
    <property type="project" value="InterPro"/>
</dbReference>
<gene>
    <name evidence="3" type="ORF">FEF26_06535</name>
</gene>
<evidence type="ECO:0000313" key="4">
    <source>
        <dbReference type="Proteomes" id="UP000310458"/>
    </source>
</evidence>
<organism evidence="3 4">
    <name type="scientific">Nesterenkonia salmonea</name>
    <dbReference type="NCBI Taxonomy" id="1804987"/>
    <lineage>
        <taxon>Bacteria</taxon>
        <taxon>Bacillati</taxon>
        <taxon>Actinomycetota</taxon>
        <taxon>Actinomycetes</taxon>
        <taxon>Micrococcales</taxon>
        <taxon>Micrococcaceae</taxon>
        <taxon>Nesterenkonia</taxon>
    </lineage>
</organism>
<feature type="signal peptide" evidence="1">
    <location>
        <begin position="1"/>
        <end position="26"/>
    </location>
</feature>
<dbReference type="PROSITE" id="PS51257">
    <property type="entry name" value="PROKAR_LIPOPROTEIN"/>
    <property type="match status" value="1"/>
</dbReference>
<name>A0A5R9BD95_9MICC</name>
<dbReference type="CDD" id="cd13606">
    <property type="entry name" value="PBP2_ProX_like"/>
    <property type="match status" value="1"/>
</dbReference>
<sequence length="311" mass="33404">MKRKTIMRMYSAACAGIALLTLSACGGGGDPLETDDDDAATDGDSAELVVGSQQYYSNTIIAEIYAQVLEHEGHEVQREFEIGQREVYIPELESGAIDVFPEYTGNLAAYIDPDTDSGDPDSVHAALVDVLPEGLEALDYAAATDQDSYVVTAEFAEENNLTTVADLDDVDEDLSIAANSEFETRPYGIGGLADTYGVELTLVPVEDSGGPLTLRALLDGDVEVANIYSADPAIEDNDLVILEDTESLVLPQNVVPVVSENVDDQARDAINEVQSVLDQQALLDINAYSQSTQDSPADVAQWWLDDQGMLD</sequence>
<evidence type="ECO:0000256" key="1">
    <source>
        <dbReference type="SAM" id="SignalP"/>
    </source>
</evidence>
<dbReference type="Gene3D" id="3.40.190.120">
    <property type="entry name" value="Osmoprotection protein (prox), domain 2"/>
    <property type="match status" value="1"/>
</dbReference>
<accession>A0A5R9BD95</accession>
<dbReference type="Gene3D" id="3.40.190.10">
    <property type="entry name" value="Periplasmic binding protein-like II"/>
    <property type="match status" value="1"/>
</dbReference>
<evidence type="ECO:0000259" key="2">
    <source>
        <dbReference type="Pfam" id="PF04069"/>
    </source>
</evidence>
<dbReference type="Pfam" id="PF04069">
    <property type="entry name" value="OpuAC"/>
    <property type="match status" value="1"/>
</dbReference>
<dbReference type="OrthoDB" id="9781705at2"/>
<dbReference type="GO" id="GO:0022857">
    <property type="term" value="F:transmembrane transporter activity"/>
    <property type="evidence" value="ECO:0007669"/>
    <property type="project" value="InterPro"/>
</dbReference>
<feature type="domain" description="ABC-type glycine betaine transport system substrate-binding" evidence="2">
    <location>
        <begin position="47"/>
        <end position="305"/>
    </location>
</feature>
<protein>
    <submittedName>
        <fullName evidence="3">ABC transporter substrate-binding protein</fullName>
    </submittedName>
</protein>